<gene>
    <name evidence="2" type="ORF">GCM10022416_60000</name>
</gene>
<accession>A0ABP7ZHH7</accession>
<evidence type="ECO:0000256" key="1">
    <source>
        <dbReference type="SAM" id="MobiDB-lite"/>
    </source>
</evidence>
<dbReference type="EMBL" id="BAABDO010000166">
    <property type="protein sequence ID" value="GAA4158095.1"/>
    <property type="molecule type" value="Genomic_DNA"/>
</dbReference>
<name>A0ABP7ZHH7_9ACTN</name>
<evidence type="ECO:0008006" key="4">
    <source>
        <dbReference type="Google" id="ProtNLM"/>
    </source>
</evidence>
<reference evidence="3" key="1">
    <citation type="journal article" date="2019" name="Int. J. Syst. Evol. Microbiol.">
        <title>The Global Catalogue of Microorganisms (GCM) 10K type strain sequencing project: providing services to taxonomists for standard genome sequencing and annotation.</title>
        <authorList>
            <consortium name="The Broad Institute Genomics Platform"/>
            <consortium name="The Broad Institute Genome Sequencing Center for Infectious Disease"/>
            <person name="Wu L."/>
            <person name="Ma J."/>
        </authorList>
    </citation>
    <scope>NUCLEOTIDE SEQUENCE [LARGE SCALE GENOMIC DNA]</scope>
    <source>
        <strain evidence="3">JCM 17316</strain>
    </source>
</reference>
<dbReference type="Proteomes" id="UP001500266">
    <property type="component" value="Unassembled WGS sequence"/>
</dbReference>
<evidence type="ECO:0000313" key="2">
    <source>
        <dbReference type="EMBL" id="GAA4158095.1"/>
    </source>
</evidence>
<feature type="compositionally biased region" description="Basic and acidic residues" evidence="1">
    <location>
        <begin position="204"/>
        <end position="215"/>
    </location>
</feature>
<proteinExistence type="predicted"/>
<feature type="region of interest" description="Disordered" evidence="1">
    <location>
        <begin position="108"/>
        <end position="227"/>
    </location>
</feature>
<feature type="compositionally biased region" description="Basic and acidic residues" evidence="1">
    <location>
        <begin position="146"/>
        <end position="164"/>
    </location>
</feature>
<keyword evidence="3" id="KW-1185">Reference proteome</keyword>
<sequence length="327" mass="35287">MRPLRRGQEPTVREVEEFLEETYPGCDAATRLHALVFCWVYVQVFRERRGREAVAERAGRRGVTPRRLSQIIAGDFAGASWAALEAVLIACDAAPADIQVAQRLYDRSAAGPPCSTGGTPGRGEIPRPPASAAPVPTDLPCTSQPHHGEGWHGRAPDGDAHRDAAPPGPPPPAPDDTEEETATIDAGPPARSDAAALRQLPGDGDPHDGAVDHQPRAGRPSAVHEPDPMTATTVEEFVALLKQFRLYKVGERPLREMVKAAQRHPMVDRPYSFSSLSTIGRNGKLPKRALLRAYIAGADGTAKDIERWERAHGRLSILLARSNGPLP</sequence>
<evidence type="ECO:0000313" key="3">
    <source>
        <dbReference type="Proteomes" id="UP001500266"/>
    </source>
</evidence>
<dbReference type="RefSeq" id="WP_345025144.1">
    <property type="nucleotide sequence ID" value="NZ_BAABDO010000166.1"/>
</dbReference>
<organism evidence="2 3">
    <name type="scientific">Actinomadura keratinilytica</name>
    <dbReference type="NCBI Taxonomy" id="547461"/>
    <lineage>
        <taxon>Bacteria</taxon>
        <taxon>Bacillati</taxon>
        <taxon>Actinomycetota</taxon>
        <taxon>Actinomycetes</taxon>
        <taxon>Streptosporangiales</taxon>
        <taxon>Thermomonosporaceae</taxon>
        <taxon>Actinomadura</taxon>
    </lineage>
</organism>
<protein>
    <recommendedName>
        <fullName evidence="4">Helix-turn-helix domain-containing protein</fullName>
    </recommendedName>
</protein>
<comment type="caution">
    <text evidence="2">The sequence shown here is derived from an EMBL/GenBank/DDBJ whole genome shotgun (WGS) entry which is preliminary data.</text>
</comment>